<feature type="chain" id="PRO_5025594081" description="Secreted protein" evidence="1">
    <location>
        <begin position="24"/>
        <end position="98"/>
    </location>
</feature>
<name>A0A6A5SV79_9PLEO</name>
<feature type="signal peptide" evidence="1">
    <location>
        <begin position="1"/>
        <end position="23"/>
    </location>
</feature>
<protein>
    <recommendedName>
        <fullName evidence="4">Secreted protein</fullName>
    </recommendedName>
</protein>
<dbReference type="EMBL" id="ML976022">
    <property type="protein sequence ID" value="KAF1943810.1"/>
    <property type="molecule type" value="Genomic_DNA"/>
</dbReference>
<accession>A0A6A5SV79</accession>
<proteinExistence type="predicted"/>
<sequence>MTTGLRLSFTVVALSALSPRTVTVTKLVCDAWIEALIKDCWSTLHHQSKLALCAFRTEHESPRFSFIRIMINLSGDTRTAEPSALSMPYSEQPLYRRM</sequence>
<keyword evidence="3" id="KW-1185">Reference proteome</keyword>
<keyword evidence="1" id="KW-0732">Signal</keyword>
<gene>
    <name evidence="2" type="ORF">EJ02DRAFT_122351</name>
</gene>
<dbReference type="AlphaFoldDB" id="A0A6A5SV79"/>
<evidence type="ECO:0000256" key="1">
    <source>
        <dbReference type="SAM" id="SignalP"/>
    </source>
</evidence>
<evidence type="ECO:0000313" key="3">
    <source>
        <dbReference type="Proteomes" id="UP000800038"/>
    </source>
</evidence>
<dbReference type="Proteomes" id="UP000800038">
    <property type="component" value="Unassembled WGS sequence"/>
</dbReference>
<reference evidence="2" key="1">
    <citation type="journal article" date="2020" name="Stud. Mycol.">
        <title>101 Dothideomycetes genomes: a test case for predicting lifestyles and emergence of pathogens.</title>
        <authorList>
            <person name="Haridas S."/>
            <person name="Albert R."/>
            <person name="Binder M."/>
            <person name="Bloem J."/>
            <person name="Labutti K."/>
            <person name="Salamov A."/>
            <person name="Andreopoulos B."/>
            <person name="Baker S."/>
            <person name="Barry K."/>
            <person name="Bills G."/>
            <person name="Bluhm B."/>
            <person name="Cannon C."/>
            <person name="Castanera R."/>
            <person name="Culley D."/>
            <person name="Daum C."/>
            <person name="Ezra D."/>
            <person name="Gonzalez J."/>
            <person name="Henrissat B."/>
            <person name="Kuo A."/>
            <person name="Liang C."/>
            <person name="Lipzen A."/>
            <person name="Lutzoni F."/>
            <person name="Magnuson J."/>
            <person name="Mondo S."/>
            <person name="Nolan M."/>
            <person name="Ohm R."/>
            <person name="Pangilinan J."/>
            <person name="Park H.-J."/>
            <person name="Ramirez L."/>
            <person name="Alfaro M."/>
            <person name="Sun H."/>
            <person name="Tritt A."/>
            <person name="Yoshinaga Y."/>
            <person name="Zwiers L.-H."/>
            <person name="Turgeon B."/>
            <person name="Goodwin S."/>
            <person name="Spatafora J."/>
            <person name="Crous P."/>
            <person name="Grigoriev I."/>
        </authorList>
    </citation>
    <scope>NUCLEOTIDE SEQUENCE</scope>
    <source>
        <strain evidence="2">CBS 161.51</strain>
    </source>
</reference>
<evidence type="ECO:0000313" key="2">
    <source>
        <dbReference type="EMBL" id="KAF1943810.1"/>
    </source>
</evidence>
<evidence type="ECO:0008006" key="4">
    <source>
        <dbReference type="Google" id="ProtNLM"/>
    </source>
</evidence>
<organism evidence="2 3">
    <name type="scientific">Clathrospora elynae</name>
    <dbReference type="NCBI Taxonomy" id="706981"/>
    <lineage>
        <taxon>Eukaryota</taxon>
        <taxon>Fungi</taxon>
        <taxon>Dikarya</taxon>
        <taxon>Ascomycota</taxon>
        <taxon>Pezizomycotina</taxon>
        <taxon>Dothideomycetes</taxon>
        <taxon>Pleosporomycetidae</taxon>
        <taxon>Pleosporales</taxon>
        <taxon>Diademaceae</taxon>
        <taxon>Clathrospora</taxon>
    </lineage>
</organism>